<evidence type="ECO:0000313" key="2">
    <source>
        <dbReference type="EMBL" id="MCT7359018.1"/>
    </source>
</evidence>
<dbReference type="RefSeq" id="WP_260975907.1">
    <property type="nucleotide sequence ID" value="NZ_JAOANI010000015.1"/>
</dbReference>
<dbReference type="Pfam" id="PF23571">
    <property type="entry name" value="GH3_M"/>
    <property type="match status" value="1"/>
</dbReference>
<comment type="caution">
    <text evidence="2">The sequence shown here is derived from an EMBL/GenBank/DDBJ whole genome shotgun (WGS) entry which is preliminary data.</text>
</comment>
<gene>
    <name evidence="2" type="ORF">NYR02_08305</name>
</gene>
<dbReference type="AlphaFoldDB" id="A0A9X2WEW8"/>
<proteinExistence type="predicted"/>
<dbReference type="InterPro" id="IPR055377">
    <property type="entry name" value="GH3_M"/>
</dbReference>
<name>A0A9X2WEW8_9GAMM</name>
<feature type="domain" description="GH3 middle" evidence="1">
    <location>
        <begin position="334"/>
        <end position="401"/>
    </location>
</feature>
<dbReference type="GO" id="GO:0005737">
    <property type="term" value="C:cytoplasm"/>
    <property type="evidence" value="ECO:0007669"/>
    <property type="project" value="TreeGrafter"/>
</dbReference>
<sequence length="545" mass="61514">MNISTRLLHQISYRLSRYGQQRFMRASHALKAAQLARFQNIMAVVSGSDSGYQRGLTLATNVEEFRQRVPLSDYEDWQNAINRQRSSGEFILTTETCQRYQPTSGSTAQIKWIPYTPEFLRELDQAINPWMADLYSRYPAIRKGRHYWSLSWVPGELRSVANSVNDDLQLLPWWKRLFMNRTMAVPQAVSLAPSSELSLFASLCYLCAARDLTLMSVWSPTFLLSLLEQLGQQRMAVAQVLEQGRWGEQQTSLGHLSAPRNRINAALLRNWNGRINATITRKLWPELALISAWDTSSSEPWARQLQQLFSHSDFQGKGLWATEGVVTIPYGQQYPLALESHFYEFENLANKQILFSWELEPGMQVRPVITTASGLLRYRTKDRLLVDGFINQCPTLRFISRLSGTDMVGEKMSPQAVLNIFSTLTAALPLQPVSLLAVPAEQGNHRPTYVLLASGGQELQTETQQRLEALLQEHFHYKLARELGQLNPARVIISDNAMATYTHLRLQSGAVAGNIKVEPLLLCPAASELLNTLPEHSLAESGAIA</sequence>
<dbReference type="GO" id="GO:0016881">
    <property type="term" value="F:acid-amino acid ligase activity"/>
    <property type="evidence" value="ECO:0007669"/>
    <property type="project" value="TreeGrafter"/>
</dbReference>
<protein>
    <submittedName>
        <fullName evidence="2">GH3 auxin-responsive promoter family protein</fullName>
    </submittedName>
</protein>
<accession>A0A9X2WEW8</accession>
<reference evidence="2" key="1">
    <citation type="journal article" date="2022" name="Front. Microbiol.">
        <title>Genome-based taxonomic rearrangement of Oceanobacter-related bacteria including the description of Thalassolituus hydrocarbonoclasticus sp. nov. and Thalassolituus pacificus sp. nov. and emended description of the genus Thalassolituus.</title>
        <authorList>
            <person name="Dong C."/>
            <person name="Wei L."/>
            <person name="Wang J."/>
            <person name="Lai Q."/>
            <person name="Huang Z."/>
            <person name="Shao Z."/>
        </authorList>
    </citation>
    <scope>NUCLEOTIDE SEQUENCE</scope>
    <source>
        <strain evidence="2">59MF3M-4</strain>
    </source>
</reference>
<dbReference type="PANTHER" id="PTHR31901">
    <property type="entry name" value="GH3 DOMAIN-CONTAINING PROTEIN"/>
    <property type="match status" value="1"/>
</dbReference>
<dbReference type="Proteomes" id="UP001147830">
    <property type="component" value="Unassembled WGS sequence"/>
</dbReference>
<organism evidence="2 3">
    <name type="scientific">Thalassolituus pacificus</name>
    <dbReference type="NCBI Taxonomy" id="2975440"/>
    <lineage>
        <taxon>Bacteria</taxon>
        <taxon>Pseudomonadati</taxon>
        <taxon>Pseudomonadota</taxon>
        <taxon>Gammaproteobacteria</taxon>
        <taxon>Oceanospirillales</taxon>
        <taxon>Oceanospirillaceae</taxon>
        <taxon>Thalassolituus</taxon>
    </lineage>
</organism>
<reference evidence="2" key="2">
    <citation type="submission" date="2022-08" db="EMBL/GenBank/DDBJ databases">
        <authorList>
            <person name="Dong C."/>
        </authorList>
    </citation>
    <scope>NUCLEOTIDE SEQUENCE</scope>
    <source>
        <strain evidence="2">59MF3M-4</strain>
    </source>
</reference>
<dbReference type="InterPro" id="IPR004993">
    <property type="entry name" value="GH3"/>
</dbReference>
<evidence type="ECO:0000259" key="1">
    <source>
        <dbReference type="Pfam" id="PF23571"/>
    </source>
</evidence>
<evidence type="ECO:0000313" key="3">
    <source>
        <dbReference type="Proteomes" id="UP001147830"/>
    </source>
</evidence>
<dbReference type="PANTHER" id="PTHR31901:SF9">
    <property type="entry name" value="GH3 DOMAIN-CONTAINING PROTEIN"/>
    <property type="match status" value="1"/>
</dbReference>
<dbReference type="EMBL" id="JAOANI010000015">
    <property type="protein sequence ID" value="MCT7359018.1"/>
    <property type="molecule type" value="Genomic_DNA"/>
</dbReference>
<dbReference type="Pfam" id="PF03321">
    <property type="entry name" value="GH3"/>
    <property type="match status" value="1"/>
</dbReference>
<keyword evidence="3" id="KW-1185">Reference proteome</keyword>